<evidence type="ECO:0000313" key="1">
    <source>
        <dbReference type="EMBL" id="KAL0282950.1"/>
    </source>
</evidence>
<dbReference type="AlphaFoldDB" id="A0AAW2ILH7"/>
<proteinExistence type="predicted"/>
<gene>
    <name evidence="1" type="ORF">Sradi_7246200</name>
</gene>
<comment type="caution">
    <text evidence="1">The sequence shown here is derived from an EMBL/GenBank/DDBJ whole genome shotgun (WGS) entry which is preliminary data.</text>
</comment>
<name>A0AAW2ILH7_SESRA</name>
<reference evidence="1" key="1">
    <citation type="submission" date="2020-06" db="EMBL/GenBank/DDBJ databases">
        <authorList>
            <person name="Li T."/>
            <person name="Hu X."/>
            <person name="Zhang T."/>
            <person name="Song X."/>
            <person name="Zhang H."/>
            <person name="Dai N."/>
            <person name="Sheng W."/>
            <person name="Hou X."/>
            <person name="Wei L."/>
        </authorList>
    </citation>
    <scope>NUCLEOTIDE SEQUENCE</scope>
    <source>
        <strain evidence="1">G02</strain>
        <tissue evidence="1">Leaf</tissue>
    </source>
</reference>
<accession>A0AAW2ILH7</accession>
<sequence length="128" mass="14049">MKTRRGKTRKSIKVLYVQNINCFSFNSEHCGSALSAARRSLVVGCGSLVVGRELTDSLTCLLVEVAGHYPLTTAGSRDRLNTWSQQACCSQRARAVAWSSSCSRSLFEEIASSLHAVISYDLRPGRLH</sequence>
<dbReference type="EMBL" id="JACGWJ010001347">
    <property type="protein sequence ID" value="KAL0282950.1"/>
    <property type="molecule type" value="Genomic_DNA"/>
</dbReference>
<reference evidence="1" key="2">
    <citation type="journal article" date="2024" name="Plant">
        <title>Genomic evolution and insights into agronomic trait innovations of Sesamum species.</title>
        <authorList>
            <person name="Miao H."/>
            <person name="Wang L."/>
            <person name="Qu L."/>
            <person name="Liu H."/>
            <person name="Sun Y."/>
            <person name="Le M."/>
            <person name="Wang Q."/>
            <person name="Wei S."/>
            <person name="Zheng Y."/>
            <person name="Lin W."/>
            <person name="Duan Y."/>
            <person name="Cao H."/>
            <person name="Xiong S."/>
            <person name="Wang X."/>
            <person name="Wei L."/>
            <person name="Li C."/>
            <person name="Ma Q."/>
            <person name="Ju M."/>
            <person name="Zhao R."/>
            <person name="Li G."/>
            <person name="Mu C."/>
            <person name="Tian Q."/>
            <person name="Mei H."/>
            <person name="Zhang T."/>
            <person name="Gao T."/>
            <person name="Zhang H."/>
        </authorList>
    </citation>
    <scope>NUCLEOTIDE SEQUENCE</scope>
    <source>
        <strain evidence="1">G02</strain>
    </source>
</reference>
<protein>
    <submittedName>
        <fullName evidence="1">Uncharacterized protein</fullName>
    </submittedName>
</protein>
<organism evidence="1">
    <name type="scientific">Sesamum radiatum</name>
    <name type="common">Black benniseed</name>
    <dbReference type="NCBI Taxonomy" id="300843"/>
    <lineage>
        <taxon>Eukaryota</taxon>
        <taxon>Viridiplantae</taxon>
        <taxon>Streptophyta</taxon>
        <taxon>Embryophyta</taxon>
        <taxon>Tracheophyta</taxon>
        <taxon>Spermatophyta</taxon>
        <taxon>Magnoliopsida</taxon>
        <taxon>eudicotyledons</taxon>
        <taxon>Gunneridae</taxon>
        <taxon>Pentapetalae</taxon>
        <taxon>asterids</taxon>
        <taxon>lamiids</taxon>
        <taxon>Lamiales</taxon>
        <taxon>Pedaliaceae</taxon>
        <taxon>Sesamum</taxon>
    </lineage>
</organism>